<keyword evidence="2" id="KW-1185">Reference proteome</keyword>
<sequence length="81" mass="9544">MIFNKLTLYEFNLLDLNDKMEAVNQYGTFIDNHITTKERCNLYAIDMFFVEVVYSAEHNSITEIKSFKTGYLLDKYSNLSI</sequence>
<protein>
    <submittedName>
        <fullName evidence="1">Uncharacterized protein</fullName>
    </submittedName>
</protein>
<proteinExistence type="predicted"/>
<evidence type="ECO:0000313" key="2">
    <source>
        <dbReference type="Proteomes" id="UP001198901"/>
    </source>
</evidence>
<reference evidence="2" key="1">
    <citation type="submission" date="2023-07" db="EMBL/GenBank/DDBJ databases">
        <authorList>
            <person name="Yue Y."/>
        </authorList>
    </citation>
    <scope>NUCLEOTIDE SEQUENCE [LARGE SCALE GENOMIC DNA]</scope>
    <source>
        <strain evidence="2">D23</strain>
    </source>
</reference>
<evidence type="ECO:0000313" key="1">
    <source>
        <dbReference type="EMBL" id="MCA0133875.1"/>
    </source>
</evidence>
<dbReference type="EMBL" id="JAIUJR010000015">
    <property type="protein sequence ID" value="MCA0133875.1"/>
    <property type="molecule type" value="Genomic_DNA"/>
</dbReference>
<dbReference type="Proteomes" id="UP001198901">
    <property type="component" value="Unassembled WGS sequence"/>
</dbReference>
<dbReference type="RefSeq" id="WP_224531850.1">
    <property type="nucleotide sequence ID" value="NZ_JAIUJR010000015.1"/>
</dbReference>
<gene>
    <name evidence="1" type="ORF">LBU54_14860</name>
</gene>
<name>A0ABS7XVT4_9FLAO</name>
<accession>A0ABS7XVT4</accession>
<organism evidence="1 2">
    <name type="scientific">Winogradskyella alexanderae</name>
    <dbReference type="NCBI Taxonomy" id="2877123"/>
    <lineage>
        <taxon>Bacteria</taxon>
        <taxon>Pseudomonadati</taxon>
        <taxon>Bacteroidota</taxon>
        <taxon>Flavobacteriia</taxon>
        <taxon>Flavobacteriales</taxon>
        <taxon>Flavobacteriaceae</taxon>
        <taxon>Winogradskyella</taxon>
    </lineage>
</organism>
<comment type="caution">
    <text evidence="1">The sequence shown here is derived from an EMBL/GenBank/DDBJ whole genome shotgun (WGS) entry which is preliminary data.</text>
</comment>